<dbReference type="EMBL" id="CAJZBQ010000049">
    <property type="protein sequence ID" value="CAG9329849.1"/>
    <property type="molecule type" value="Genomic_DNA"/>
</dbReference>
<evidence type="ECO:0000313" key="2">
    <source>
        <dbReference type="EMBL" id="CAG9329849.1"/>
    </source>
</evidence>
<dbReference type="Proteomes" id="UP001162131">
    <property type="component" value="Unassembled WGS sequence"/>
</dbReference>
<evidence type="ECO:0000256" key="1">
    <source>
        <dbReference type="SAM" id="MobiDB-lite"/>
    </source>
</evidence>
<feature type="compositionally biased region" description="Polar residues" evidence="1">
    <location>
        <begin position="1"/>
        <end position="13"/>
    </location>
</feature>
<accession>A0AAU9JVT2</accession>
<feature type="region of interest" description="Disordered" evidence="1">
    <location>
        <begin position="1"/>
        <end position="42"/>
    </location>
</feature>
<name>A0AAU9JVT2_9CILI</name>
<sequence>MRSVSEASSTTDCGTPISERRPHSEPLPSDRNSMSYESDVWEEDKRIHQLDAAKKGKGRGLVEIIEPNWQAII</sequence>
<comment type="caution">
    <text evidence="2">The sequence shown here is derived from an EMBL/GenBank/DDBJ whole genome shotgun (WGS) entry which is preliminary data.</text>
</comment>
<reference evidence="2" key="1">
    <citation type="submission" date="2021-09" db="EMBL/GenBank/DDBJ databases">
        <authorList>
            <consortium name="AG Swart"/>
            <person name="Singh M."/>
            <person name="Singh A."/>
            <person name="Seah K."/>
            <person name="Emmerich C."/>
        </authorList>
    </citation>
    <scope>NUCLEOTIDE SEQUENCE</scope>
    <source>
        <strain evidence="2">ATCC30299</strain>
    </source>
</reference>
<evidence type="ECO:0000313" key="3">
    <source>
        <dbReference type="Proteomes" id="UP001162131"/>
    </source>
</evidence>
<proteinExistence type="predicted"/>
<protein>
    <submittedName>
        <fullName evidence="2">Uncharacterized protein</fullName>
    </submittedName>
</protein>
<gene>
    <name evidence="2" type="ORF">BSTOLATCC_MIC49889</name>
</gene>
<organism evidence="2 3">
    <name type="scientific">Blepharisma stoltei</name>
    <dbReference type="NCBI Taxonomy" id="1481888"/>
    <lineage>
        <taxon>Eukaryota</taxon>
        <taxon>Sar</taxon>
        <taxon>Alveolata</taxon>
        <taxon>Ciliophora</taxon>
        <taxon>Postciliodesmatophora</taxon>
        <taxon>Heterotrichea</taxon>
        <taxon>Heterotrichida</taxon>
        <taxon>Blepharismidae</taxon>
        <taxon>Blepharisma</taxon>
    </lineage>
</organism>
<keyword evidence="3" id="KW-1185">Reference proteome</keyword>
<dbReference type="AlphaFoldDB" id="A0AAU9JVT2"/>